<evidence type="ECO:0000313" key="3">
    <source>
        <dbReference type="Proteomes" id="UP000639338"/>
    </source>
</evidence>
<evidence type="ECO:0008006" key="4">
    <source>
        <dbReference type="Google" id="ProtNLM"/>
    </source>
</evidence>
<evidence type="ECO:0000313" key="2">
    <source>
        <dbReference type="EMBL" id="KAF7995824.1"/>
    </source>
</evidence>
<feature type="region of interest" description="Disordered" evidence="1">
    <location>
        <begin position="1"/>
        <end position="29"/>
    </location>
</feature>
<name>A0A835CU76_APHGI</name>
<reference evidence="2 3" key="1">
    <citation type="submission" date="2020-08" db="EMBL/GenBank/DDBJ databases">
        <title>Aphidius gifuensis genome sequencing and assembly.</title>
        <authorList>
            <person name="Du Z."/>
        </authorList>
    </citation>
    <scope>NUCLEOTIDE SEQUENCE [LARGE SCALE GENOMIC DNA]</scope>
    <source>
        <strain evidence="2">YNYX2018</strain>
        <tissue evidence="2">Adults</tissue>
    </source>
</reference>
<dbReference type="Proteomes" id="UP000639338">
    <property type="component" value="Unassembled WGS sequence"/>
</dbReference>
<dbReference type="EMBL" id="JACMRX010000002">
    <property type="protein sequence ID" value="KAF7995824.1"/>
    <property type="molecule type" value="Genomic_DNA"/>
</dbReference>
<accession>A0A835CU76</accession>
<comment type="caution">
    <text evidence="2">The sequence shown here is derived from an EMBL/GenBank/DDBJ whole genome shotgun (WGS) entry which is preliminary data.</text>
</comment>
<sequence>MNKKLTSKNTPLRNSKSANKQFCSPIGITPKNNKNVKLISRSVDSLKPLTDKNENLTPKRPHSIDESCLLKRRRIELKNHHQDDDKTNDVDAVLTRSDLSAIKRRIRNKKQEIESIKIKLSYRNKHQTKDLDGEIIKWKNVCHKALIHFQKEWNQNHAEGTSLDMEQIMKQLNIDPDVVKFPDD</sequence>
<dbReference type="AlphaFoldDB" id="A0A835CU76"/>
<feature type="compositionally biased region" description="Polar residues" evidence="1">
    <location>
        <begin position="7"/>
        <end position="22"/>
    </location>
</feature>
<protein>
    <recommendedName>
        <fullName evidence="4">Meiosis protein 5 homolog</fullName>
    </recommendedName>
</protein>
<keyword evidence="3" id="KW-1185">Reference proteome</keyword>
<organism evidence="2 3">
    <name type="scientific">Aphidius gifuensis</name>
    <name type="common">Parasitoid wasp</name>
    <dbReference type="NCBI Taxonomy" id="684658"/>
    <lineage>
        <taxon>Eukaryota</taxon>
        <taxon>Metazoa</taxon>
        <taxon>Ecdysozoa</taxon>
        <taxon>Arthropoda</taxon>
        <taxon>Hexapoda</taxon>
        <taxon>Insecta</taxon>
        <taxon>Pterygota</taxon>
        <taxon>Neoptera</taxon>
        <taxon>Endopterygota</taxon>
        <taxon>Hymenoptera</taxon>
        <taxon>Apocrita</taxon>
        <taxon>Ichneumonoidea</taxon>
        <taxon>Braconidae</taxon>
        <taxon>Aphidiinae</taxon>
        <taxon>Aphidius</taxon>
    </lineage>
</organism>
<gene>
    <name evidence="2" type="ORF">HCN44_006931</name>
</gene>
<proteinExistence type="predicted"/>
<evidence type="ECO:0000256" key="1">
    <source>
        <dbReference type="SAM" id="MobiDB-lite"/>
    </source>
</evidence>